<dbReference type="InterPro" id="IPR002401">
    <property type="entry name" value="Cyt_P450_E_grp-I"/>
</dbReference>
<evidence type="ECO:0000256" key="4">
    <source>
        <dbReference type="ARBA" id="ARBA00004406"/>
    </source>
</evidence>
<keyword evidence="10 15" id="KW-0560">Oxidoreductase</keyword>
<protein>
    <submittedName>
        <fullName evidence="17">Cytochrome P450 3201F1</fullName>
    </submittedName>
</protein>
<comment type="similarity">
    <text evidence="5 15">Belongs to the cytochrome P450 family.</text>
</comment>
<evidence type="ECO:0000256" key="3">
    <source>
        <dbReference type="ARBA" id="ARBA00004174"/>
    </source>
</evidence>
<dbReference type="SUPFAM" id="SSF48264">
    <property type="entry name" value="Cytochrome P450"/>
    <property type="match status" value="1"/>
</dbReference>
<keyword evidence="8" id="KW-0256">Endoplasmic reticulum</keyword>
<evidence type="ECO:0000256" key="8">
    <source>
        <dbReference type="ARBA" id="ARBA00022824"/>
    </source>
</evidence>
<dbReference type="GO" id="GO:0005789">
    <property type="term" value="C:endoplasmic reticulum membrane"/>
    <property type="evidence" value="ECO:0007669"/>
    <property type="project" value="UniProtKB-SubCell"/>
</dbReference>
<reference evidence="17" key="1">
    <citation type="journal article" date="2017" name="FEBS Open Bio">
        <title>A novel cytochrome P450, CYP3201B1, is involved in (R)-mandelonitrile biosynthesis in a cyanogenic millipede.</title>
        <authorList>
            <person name="Yamaguchi T."/>
            <person name="Kuwahara Y."/>
            <person name="Asano Y."/>
        </authorList>
    </citation>
    <scope>NUCLEOTIDE SEQUENCE</scope>
</reference>
<dbReference type="PANTHER" id="PTHR24300">
    <property type="entry name" value="CYTOCHROME P450 508A4-RELATED"/>
    <property type="match status" value="1"/>
</dbReference>
<keyword evidence="16" id="KW-1133">Transmembrane helix</keyword>
<dbReference type="GO" id="GO:0005506">
    <property type="term" value="F:iron ion binding"/>
    <property type="evidence" value="ECO:0007669"/>
    <property type="project" value="InterPro"/>
</dbReference>
<dbReference type="GO" id="GO:0004497">
    <property type="term" value="F:monooxygenase activity"/>
    <property type="evidence" value="ECO:0007669"/>
    <property type="project" value="UniProtKB-KW"/>
</dbReference>
<keyword evidence="6 14" id="KW-0349">Heme</keyword>
<evidence type="ECO:0000256" key="9">
    <source>
        <dbReference type="ARBA" id="ARBA00022848"/>
    </source>
</evidence>
<dbReference type="AlphaFoldDB" id="A0A1J1DZ38"/>
<keyword evidence="16" id="KW-0812">Transmembrane</keyword>
<dbReference type="Gene3D" id="1.10.630.10">
    <property type="entry name" value="Cytochrome P450"/>
    <property type="match status" value="1"/>
</dbReference>
<keyword evidence="11 14" id="KW-0408">Iron</keyword>
<name>A0A1J1DZ38_9MYRI</name>
<comment type="cofactor">
    <cofactor evidence="1 14">
        <name>heme</name>
        <dbReference type="ChEBI" id="CHEBI:30413"/>
    </cofactor>
</comment>
<dbReference type="InterPro" id="IPR036396">
    <property type="entry name" value="Cyt_P450_sf"/>
</dbReference>
<feature type="binding site" description="axial binding residue" evidence="14">
    <location>
        <position position="447"/>
    </location>
    <ligand>
        <name>heme</name>
        <dbReference type="ChEBI" id="CHEBI:30413"/>
    </ligand>
    <ligandPart>
        <name>Fe</name>
        <dbReference type="ChEBI" id="CHEBI:18248"/>
    </ligandPart>
</feature>
<evidence type="ECO:0000256" key="7">
    <source>
        <dbReference type="ARBA" id="ARBA00022723"/>
    </source>
</evidence>
<organism evidence="17">
    <name type="scientific">Chamberlinius hualienensis</name>
    <dbReference type="NCBI Taxonomy" id="1551368"/>
    <lineage>
        <taxon>Eukaryota</taxon>
        <taxon>Metazoa</taxon>
        <taxon>Ecdysozoa</taxon>
        <taxon>Arthropoda</taxon>
        <taxon>Myriapoda</taxon>
        <taxon>Diplopoda</taxon>
        <taxon>Helminthomorpha</taxon>
        <taxon>Polydesmida</taxon>
        <taxon>Paradoxosomatidae</taxon>
        <taxon>Chamberlinius</taxon>
    </lineage>
</organism>
<accession>A0A1J1DZ38</accession>
<dbReference type="PRINTS" id="PR00463">
    <property type="entry name" value="EP450I"/>
</dbReference>
<evidence type="ECO:0000256" key="6">
    <source>
        <dbReference type="ARBA" id="ARBA00022617"/>
    </source>
</evidence>
<dbReference type="Pfam" id="PF00067">
    <property type="entry name" value="p450"/>
    <property type="match status" value="1"/>
</dbReference>
<evidence type="ECO:0000256" key="13">
    <source>
        <dbReference type="ARBA" id="ARBA00023136"/>
    </source>
</evidence>
<dbReference type="InterPro" id="IPR050182">
    <property type="entry name" value="Cytochrome_P450_fam2"/>
</dbReference>
<evidence type="ECO:0000256" key="5">
    <source>
        <dbReference type="ARBA" id="ARBA00010617"/>
    </source>
</evidence>
<evidence type="ECO:0000256" key="15">
    <source>
        <dbReference type="RuleBase" id="RU000461"/>
    </source>
</evidence>
<dbReference type="FunFam" id="1.10.630.10:FF:000238">
    <property type="entry name" value="Cytochrome P450 2A6"/>
    <property type="match status" value="1"/>
</dbReference>
<dbReference type="InterPro" id="IPR017972">
    <property type="entry name" value="Cyt_P450_CS"/>
</dbReference>
<dbReference type="EMBL" id="LC125375">
    <property type="protein sequence ID" value="BAV93925.1"/>
    <property type="molecule type" value="mRNA"/>
</dbReference>
<proteinExistence type="evidence at transcript level"/>
<evidence type="ECO:0000256" key="11">
    <source>
        <dbReference type="ARBA" id="ARBA00023004"/>
    </source>
</evidence>
<feature type="transmembrane region" description="Helical" evidence="16">
    <location>
        <begin position="16"/>
        <end position="35"/>
    </location>
</feature>
<keyword evidence="9" id="KW-0492">Microsome</keyword>
<gene>
    <name evidence="17" type="primary">cyp3201f1</name>
</gene>
<evidence type="ECO:0000256" key="16">
    <source>
        <dbReference type="SAM" id="Phobius"/>
    </source>
</evidence>
<evidence type="ECO:0000256" key="14">
    <source>
        <dbReference type="PIRSR" id="PIRSR602401-1"/>
    </source>
</evidence>
<dbReference type="PRINTS" id="PR00385">
    <property type="entry name" value="P450"/>
</dbReference>
<sequence length="501" mass="57050">MSLIEKAISEIFQKNFFFAVIFIGLIGVIAKRLIYLTSFPRGPWGLPLVGYIPWMGKCGHQKLAELGKKYGGIFSITLGSQTVVILNDWPAVKASVVEQTKIFSGRPTVPSLEATLRRKNIGNGHGPIWKKQRNLTVHCLRSVGMGKKSLEGHCSQIAQDIVDKLRPFENSNAPMKSMFFGPILVANWALISSYDFKENKDLKKFETVMRQLLSGISAHHLFNIIPWLRFLPPNGFGFWNLLRLNEEILSYLRKLIDEHSVNWKAGMKNDDVIDYYLSEIAKRKGDNNNSEPPYDMDYLLGSLWSLFMAGIDTVDSTCMWGVLLLAHNPDVQLKAQNEIDAVVGRHRLPNLDDFPRLPYVEAFILEVNRWACILPLALPHMATETTYINGHKILKGTTCIQNIYAVHHDPNLWDDPESIKPERFLDENNKVKCPPYYMPFSIGQRKCLGEPLADMLLKLVFSYLIHQFAFNFPKDMPKPTLEHVVGLTVQPPPFSLFLQPR</sequence>
<comment type="function">
    <text evidence="2">May be involved in the metabolism of insect hormones and in the breakdown of synthetic insecticides.</text>
</comment>
<evidence type="ECO:0000256" key="1">
    <source>
        <dbReference type="ARBA" id="ARBA00001971"/>
    </source>
</evidence>
<comment type="subcellular location">
    <subcellularLocation>
        <location evidence="4">Endoplasmic reticulum membrane</location>
        <topology evidence="4">Peripheral membrane protein</topology>
    </subcellularLocation>
    <subcellularLocation>
        <location evidence="3">Microsome membrane</location>
        <topology evidence="3">Peripheral membrane protein</topology>
    </subcellularLocation>
</comment>
<keyword evidence="12 15" id="KW-0503">Monooxygenase</keyword>
<dbReference type="PROSITE" id="PS00086">
    <property type="entry name" value="CYTOCHROME_P450"/>
    <property type="match status" value="1"/>
</dbReference>
<evidence type="ECO:0000256" key="10">
    <source>
        <dbReference type="ARBA" id="ARBA00023002"/>
    </source>
</evidence>
<dbReference type="GO" id="GO:0016705">
    <property type="term" value="F:oxidoreductase activity, acting on paired donors, with incorporation or reduction of molecular oxygen"/>
    <property type="evidence" value="ECO:0007669"/>
    <property type="project" value="InterPro"/>
</dbReference>
<keyword evidence="13 16" id="KW-0472">Membrane</keyword>
<evidence type="ECO:0000256" key="12">
    <source>
        <dbReference type="ARBA" id="ARBA00023033"/>
    </source>
</evidence>
<keyword evidence="7 14" id="KW-0479">Metal-binding</keyword>
<evidence type="ECO:0000313" key="17">
    <source>
        <dbReference type="EMBL" id="BAV93925.1"/>
    </source>
</evidence>
<dbReference type="GO" id="GO:0020037">
    <property type="term" value="F:heme binding"/>
    <property type="evidence" value="ECO:0007669"/>
    <property type="project" value="InterPro"/>
</dbReference>
<dbReference type="InterPro" id="IPR001128">
    <property type="entry name" value="Cyt_P450"/>
</dbReference>
<evidence type="ECO:0000256" key="2">
    <source>
        <dbReference type="ARBA" id="ARBA00003690"/>
    </source>
</evidence>